<comment type="subcellular location">
    <subcellularLocation>
        <location evidence="1">Cell membrane</location>
        <topology evidence="1">Multi-pass membrane protein</topology>
    </subcellularLocation>
</comment>
<organism evidence="7">
    <name type="scientific">hydrocarbon metagenome</name>
    <dbReference type="NCBI Taxonomy" id="938273"/>
    <lineage>
        <taxon>unclassified sequences</taxon>
        <taxon>metagenomes</taxon>
        <taxon>ecological metagenomes</taxon>
    </lineage>
</organism>
<sequence>MFLNLPFIVVVLLALIGIATILLKRNLIKVILGVTILTSSINLFLVTLGYREGGIAPIYTLAPAGQMVLPTPHALTLTNIVIGVATTALMLSFAVIIYRRYGTVNVDEIRELRE</sequence>
<dbReference type="InterPro" id="IPR050601">
    <property type="entry name" value="CPA3_antiporter_subunitC"/>
</dbReference>
<evidence type="ECO:0000256" key="2">
    <source>
        <dbReference type="ARBA" id="ARBA00022475"/>
    </source>
</evidence>
<evidence type="ECO:0000256" key="3">
    <source>
        <dbReference type="ARBA" id="ARBA00022692"/>
    </source>
</evidence>
<evidence type="ECO:0000313" key="7">
    <source>
        <dbReference type="EMBL" id="KUG07141.1"/>
    </source>
</evidence>
<name>A0A0W8EF31_9ZZZZ</name>
<keyword evidence="3 6" id="KW-0812">Transmembrane</keyword>
<evidence type="ECO:0000256" key="4">
    <source>
        <dbReference type="ARBA" id="ARBA00022989"/>
    </source>
</evidence>
<dbReference type="Gene3D" id="1.10.287.3510">
    <property type="match status" value="1"/>
</dbReference>
<dbReference type="Pfam" id="PF00420">
    <property type="entry name" value="Oxidored_q2"/>
    <property type="match status" value="1"/>
</dbReference>
<keyword evidence="5 6" id="KW-0472">Membrane</keyword>
<dbReference type="EMBL" id="LNQE01001764">
    <property type="protein sequence ID" value="KUG07141.1"/>
    <property type="molecule type" value="Genomic_DNA"/>
</dbReference>
<dbReference type="InterPro" id="IPR039428">
    <property type="entry name" value="NUOK/Mnh_C1-like"/>
</dbReference>
<accession>A0A0W8EF31</accession>
<evidence type="ECO:0000256" key="1">
    <source>
        <dbReference type="ARBA" id="ARBA00004651"/>
    </source>
</evidence>
<dbReference type="PANTHER" id="PTHR34583:SF2">
    <property type="entry name" value="ANTIPORTER SUBUNIT MNHC2-RELATED"/>
    <property type="match status" value="1"/>
</dbReference>
<feature type="transmembrane region" description="Helical" evidence="6">
    <location>
        <begin position="30"/>
        <end position="50"/>
    </location>
</feature>
<comment type="caution">
    <text evidence="7">The sequence shown here is derived from an EMBL/GenBank/DDBJ whole genome shotgun (WGS) entry which is preliminary data.</text>
</comment>
<keyword evidence="4 6" id="KW-1133">Transmembrane helix</keyword>
<feature type="transmembrane region" description="Helical" evidence="6">
    <location>
        <begin position="6"/>
        <end position="23"/>
    </location>
</feature>
<protein>
    <submittedName>
        <fullName evidence="7">Membrane bound hydrogenase, mbhg subunit</fullName>
    </submittedName>
</protein>
<dbReference type="GO" id="GO:0005886">
    <property type="term" value="C:plasma membrane"/>
    <property type="evidence" value="ECO:0007669"/>
    <property type="project" value="UniProtKB-SubCell"/>
</dbReference>
<evidence type="ECO:0000256" key="5">
    <source>
        <dbReference type="ARBA" id="ARBA00023136"/>
    </source>
</evidence>
<feature type="transmembrane region" description="Helical" evidence="6">
    <location>
        <begin position="77"/>
        <end position="98"/>
    </location>
</feature>
<evidence type="ECO:0000256" key="6">
    <source>
        <dbReference type="SAM" id="Phobius"/>
    </source>
</evidence>
<keyword evidence="2" id="KW-1003">Cell membrane</keyword>
<proteinExistence type="predicted"/>
<dbReference type="AlphaFoldDB" id="A0A0W8EF31"/>
<dbReference type="PANTHER" id="PTHR34583">
    <property type="entry name" value="ANTIPORTER SUBUNIT MNHC2-RELATED"/>
    <property type="match status" value="1"/>
</dbReference>
<gene>
    <name evidence="7" type="ORF">ASZ90_016743</name>
</gene>
<reference evidence="7" key="1">
    <citation type="journal article" date="2015" name="Proc. Natl. Acad. Sci. U.S.A.">
        <title>Networks of energetic and metabolic interactions define dynamics in microbial communities.</title>
        <authorList>
            <person name="Embree M."/>
            <person name="Liu J.K."/>
            <person name="Al-Bassam M.M."/>
            <person name="Zengler K."/>
        </authorList>
    </citation>
    <scope>NUCLEOTIDE SEQUENCE</scope>
</reference>